<dbReference type="SMART" id="SM00225">
    <property type="entry name" value="BTB"/>
    <property type="match status" value="2"/>
</dbReference>
<dbReference type="AlphaFoldDB" id="A0A550CLG4"/>
<organism evidence="2 3">
    <name type="scientific">Schizophyllum amplum</name>
    <dbReference type="NCBI Taxonomy" id="97359"/>
    <lineage>
        <taxon>Eukaryota</taxon>
        <taxon>Fungi</taxon>
        <taxon>Dikarya</taxon>
        <taxon>Basidiomycota</taxon>
        <taxon>Agaricomycotina</taxon>
        <taxon>Agaricomycetes</taxon>
        <taxon>Agaricomycetidae</taxon>
        <taxon>Agaricales</taxon>
        <taxon>Schizophyllaceae</taxon>
        <taxon>Schizophyllum</taxon>
    </lineage>
</organism>
<reference evidence="2 3" key="1">
    <citation type="journal article" date="2019" name="New Phytol.">
        <title>Comparative genomics reveals unique wood-decay strategies and fruiting body development in the Schizophyllaceae.</title>
        <authorList>
            <person name="Almasi E."/>
            <person name="Sahu N."/>
            <person name="Krizsan K."/>
            <person name="Balint B."/>
            <person name="Kovacs G.M."/>
            <person name="Kiss B."/>
            <person name="Cseklye J."/>
            <person name="Drula E."/>
            <person name="Henrissat B."/>
            <person name="Nagy I."/>
            <person name="Chovatia M."/>
            <person name="Adam C."/>
            <person name="LaButti K."/>
            <person name="Lipzen A."/>
            <person name="Riley R."/>
            <person name="Grigoriev I.V."/>
            <person name="Nagy L.G."/>
        </authorList>
    </citation>
    <scope>NUCLEOTIDE SEQUENCE [LARGE SCALE GENOMIC DNA]</scope>
    <source>
        <strain evidence="2 3">NL-1724</strain>
    </source>
</reference>
<gene>
    <name evidence="2" type="ORF">BD626DRAFT_485450</name>
</gene>
<keyword evidence="3" id="KW-1185">Reference proteome</keyword>
<evidence type="ECO:0000313" key="2">
    <source>
        <dbReference type="EMBL" id="TRM65651.1"/>
    </source>
</evidence>
<feature type="domain" description="BTB" evidence="1">
    <location>
        <begin position="28"/>
        <end position="104"/>
    </location>
</feature>
<proteinExistence type="predicted"/>
<dbReference type="PROSITE" id="PS50097">
    <property type="entry name" value="BTB"/>
    <property type="match status" value="1"/>
</dbReference>
<dbReference type="SUPFAM" id="SSF54695">
    <property type="entry name" value="POZ domain"/>
    <property type="match status" value="1"/>
</dbReference>
<dbReference type="STRING" id="97359.A0A550CLG4"/>
<evidence type="ECO:0000259" key="1">
    <source>
        <dbReference type="PROSITE" id="PS50097"/>
    </source>
</evidence>
<protein>
    <recommendedName>
        <fullName evidence="1">BTB domain-containing protein</fullName>
    </recommendedName>
</protein>
<dbReference type="Proteomes" id="UP000320762">
    <property type="component" value="Unassembled WGS sequence"/>
</dbReference>
<dbReference type="Pfam" id="PF00651">
    <property type="entry name" value="BTB"/>
    <property type="match status" value="1"/>
</dbReference>
<comment type="caution">
    <text evidence="2">The sequence shown here is derived from an EMBL/GenBank/DDBJ whole genome shotgun (WGS) entry which is preliminary data.</text>
</comment>
<dbReference type="EMBL" id="VDMD01000004">
    <property type="protein sequence ID" value="TRM65651.1"/>
    <property type="molecule type" value="Genomic_DNA"/>
</dbReference>
<name>A0A550CLG4_9AGAR</name>
<dbReference type="InterPro" id="IPR011333">
    <property type="entry name" value="SKP1/BTB/POZ_sf"/>
</dbReference>
<sequence>MLLQFGNPSTSSKALAGTRSPTYYFDDGDIVVKVVAEDVLGLVNTLFRLHSFHLQTTTRYFDEALQPRDLDADVSKAFDVDDPIVLSDVNSEDFENLLWFFYDSAYIWSGVVDPSVTKKWESVLLLAEKFDMKKVAKVACHALGRAGVLQDVPRIALCVKYDMGKDWMLEGLKRLLLREEPLSVEEAVLLGPEVTAKLAAAREQVYRGHIDTTSCTVQSAVCQRCPRLTTCAGGLHICTDYGRILQPRTVQDNSLLDLVLTEPQEEIPKSEHDKHPSRQGEFFFKIEENIVCTHSYHFKRASPVFLDMLNLPSDQPFAEGRSAEHDPIALDVKKSDFDNMLWFFYDSPYHWSYKADAGLTPKWESILSIADMFDMEEVCRVATYALDHHGGLLDIRKPWALDALKNVCTRKDAITPAEARDMGLEMTALVSAAREKIILQRFSGATEVVIVPETTEKIVRETIIGSLPAFPA</sequence>
<dbReference type="Gene3D" id="3.30.710.10">
    <property type="entry name" value="Potassium Channel Kv1.1, Chain A"/>
    <property type="match status" value="2"/>
</dbReference>
<dbReference type="OrthoDB" id="3269079at2759"/>
<evidence type="ECO:0000313" key="3">
    <source>
        <dbReference type="Proteomes" id="UP000320762"/>
    </source>
</evidence>
<dbReference type="InterPro" id="IPR000210">
    <property type="entry name" value="BTB/POZ_dom"/>
</dbReference>
<accession>A0A550CLG4</accession>